<evidence type="ECO:0000313" key="2">
    <source>
        <dbReference type="Proteomes" id="UP000032427"/>
    </source>
</evidence>
<gene>
    <name evidence="1" type="ORF">AWOD_II_0424</name>
</gene>
<dbReference type="PATRIC" id="fig|80852.17.peg.3186"/>
<dbReference type="KEGG" id="awd:AWOD_II_0424"/>
<accession>A0A090IC72</accession>
<dbReference type="EMBL" id="LN554847">
    <property type="protein sequence ID" value="CED57069.1"/>
    <property type="molecule type" value="Genomic_DNA"/>
</dbReference>
<reference evidence="2" key="1">
    <citation type="submission" date="2014-09" db="EMBL/GenBank/DDBJ databases">
        <authorList>
            <person name="Hjerde E."/>
        </authorList>
    </citation>
    <scope>NUCLEOTIDE SEQUENCE [LARGE SCALE GENOMIC DNA]</scope>
    <source>
        <strain evidence="2">06/09/139</strain>
    </source>
</reference>
<dbReference type="STRING" id="80852.AWOD_II_0424"/>
<sequence>MPTEKLPLAAKGLQLNFCKTLACDNFGNSDEQHYLVQRTNPKRPALVCRKCGAFPPLINNNEVLNELSRQRTVQSHSLPSCNNSTCDHFGLDVLTHRELYHAFGYSGDRQRYRCKACASTFVDKWSGENQKSLIQQKILGFLFTGYSVREICRRLHINPKTFYDHINQIANRCRRHMSLFDTRLQHDRTEIQLASNATSLQPLSNNGVFWYTTAEMNSGYVIAQHINYSECDTPGIQLDHDPFYDNAQFLSNSFISEANSQPVETEQSIFKRVDNKYQEILARANVEDPLGNYVTLNYPSKGALIRPPYTSYAHFLEIQQAFSHCDSIEIYMPQEPMLRSAAMSVFLQRIKDNSIDLLYVTQDPMFPTEQSGEKIDIHLVGWWRDRWAFTEVNGLHKGICHLNDAEKNEIYWLKRASATKAQEYQNRFYMQFTSLVDEPRRKLRPASLLPLLDIFRAWHNLCHQDKLGTTPAQKLGLISKPITLAELLS</sequence>
<name>A0A090IC72_9GAMM</name>
<keyword evidence="2" id="KW-1185">Reference proteome</keyword>
<dbReference type="HOGENOM" id="CLU_052820_0_0_6"/>
<protein>
    <submittedName>
        <fullName evidence="1">Putative DNA-binding protein</fullName>
    </submittedName>
</protein>
<dbReference type="AlphaFoldDB" id="A0A090IC72"/>
<proteinExistence type="predicted"/>
<dbReference type="Proteomes" id="UP000032427">
    <property type="component" value="Chromosome 2"/>
</dbReference>
<dbReference type="GeneID" id="28542673"/>
<evidence type="ECO:0000313" key="1">
    <source>
        <dbReference type="EMBL" id="CED57069.1"/>
    </source>
</evidence>
<dbReference type="OrthoDB" id="9128325at2"/>
<keyword evidence="1" id="KW-0238">DNA-binding</keyword>
<dbReference type="GO" id="GO:0003677">
    <property type="term" value="F:DNA binding"/>
    <property type="evidence" value="ECO:0007669"/>
    <property type="project" value="UniProtKB-KW"/>
</dbReference>
<organism evidence="1 2">
    <name type="scientific">Aliivibrio wodanis</name>
    <dbReference type="NCBI Taxonomy" id="80852"/>
    <lineage>
        <taxon>Bacteria</taxon>
        <taxon>Pseudomonadati</taxon>
        <taxon>Pseudomonadota</taxon>
        <taxon>Gammaproteobacteria</taxon>
        <taxon>Vibrionales</taxon>
        <taxon>Vibrionaceae</taxon>
        <taxon>Aliivibrio</taxon>
    </lineage>
</organism>